<proteinExistence type="predicted"/>
<comment type="caution">
    <text evidence="3">The sequence shown here is derived from an EMBL/GenBank/DDBJ whole genome shotgun (WGS) entry which is preliminary data.</text>
</comment>
<feature type="transmembrane region" description="Helical" evidence="2">
    <location>
        <begin position="83"/>
        <end position="103"/>
    </location>
</feature>
<feature type="compositionally biased region" description="Low complexity" evidence="1">
    <location>
        <begin position="15"/>
        <end position="34"/>
    </location>
</feature>
<dbReference type="Proteomes" id="UP001501371">
    <property type="component" value="Unassembled WGS sequence"/>
</dbReference>
<organism evidence="3 4">
    <name type="scientific">Streptomyces hebeiensis</name>
    <dbReference type="NCBI Taxonomy" id="229486"/>
    <lineage>
        <taxon>Bacteria</taxon>
        <taxon>Bacillati</taxon>
        <taxon>Actinomycetota</taxon>
        <taxon>Actinomycetes</taxon>
        <taxon>Kitasatosporales</taxon>
        <taxon>Streptomycetaceae</taxon>
        <taxon>Streptomyces</taxon>
    </lineage>
</organism>
<sequence>MSTDRTSPGHGGPAGPAAIGTDTPAGASGPATGAGPRGDTRIHNIGYRGYDGARLGRAYARRSLYTQSLRGSYGLGRSGKSKVLPMILFAVMCLPAAIIVAVAVATDLKDLPLDYTRYAIFTQAVIGLYLAAQAPQSVSRDLRFKTVPLYFSRPIERVDYVLAKYGAMASALFLLTGVPLVILYVGSLLAEMDFAEQTKGFGQGLVSVALLSVLFGGIGLVLAALTPRRGFGVAGVIATLTISYGAVSTLQAIAWGSGSPAAVKWIGLFSPITLIDGVQTAFLGASSSFPGELGPSAGAGVVYLLVVLALVLGSYAVLMRRYRKVGL</sequence>
<feature type="region of interest" description="Disordered" evidence="1">
    <location>
        <begin position="1"/>
        <end position="40"/>
    </location>
</feature>
<evidence type="ECO:0000313" key="4">
    <source>
        <dbReference type="Proteomes" id="UP001501371"/>
    </source>
</evidence>
<protein>
    <submittedName>
        <fullName evidence="3">ABC transporter permease</fullName>
    </submittedName>
</protein>
<keyword evidence="2" id="KW-0472">Membrane</keyword>
<keyword evidence="2" id="KW-0812">Transmembrane</keyword>
<keyword evidence="4" id="KW-1185">Reference proteome</keyword>
<dbReference type="RefSeq" id="WP_234314685.1">
    <property type="nucleotide sequence ID" value="NZ_BAAAKV010000002.1"/>
</dbReference>
<gene>
    <name evidence="3" type="ORF">GCM10009654_03240</name>
</gene>
<feature type="transmembrane region" description="Helical" evidence="2">
    <location>
        <begin position="162"/>
        <end position="185"/>
    </location>
</feature>
<evidence type="ECO:0000313" key="3">
    <source>
        <dbReference type="EMBL" id="GAA1151220.1"/>
    </source>
</evidence>
<evidence type="ECO:0000256" key="1">
    <source>
        <dbReference type="SAM" id="MobiDB-lite"/>
    </source>
</evidence>
<name>A0ABN1UGW3_9ACTN</name>
<feature type="transmembrane region" description="Helical" evidence="2">
    <location>
        <begin position="205"/>
        <end position="225"/>
    </location>
</feature>
<dbReference type="EMBL" id="BAAAKV010000002">
    <property type="protein sequence ID" value="GAA1151220.1"/>
    <property type="molecule type" value="Genomic_DNA"/>
</dbReference>
<accession>A0ABN1UGW3</accession>
<feature type="transmembrane region" description="Helical" evidence="2">
    <location>
        <begin position="232"/>
        <end position="255"/>
    </location>
</feature>
<evidence type="ECO:0000256" key="2">
    <source>
        <dbReference type="SAM" id="Phobius"/>
    </source>
</evidence>
<keyword evidence="2" id="KW-1133">Transmembrane helix</keyword>
<feature type="transmembrane region" description="Helical" evidence="2">
    <location>
        <begin position="297"/>
        <end position="318"/>
    </location>
</feature>
<reference evidence="3 4" key="1">
    <citation type="journal article" date="2019" name="Int. J. Syst. Evol. Microbiol.">
        <title>The Global Catalogue of Microorganisms (GCM) 10K type strain sequencing project: providing services to taxonomists for standard genome sequencing and annotation.</title>
        <authorList>
            <consortium name="The Broad Institute Genomics Platform"/>
            <consortium name="The Broad Institute Genome Sequencing Center for Infectious Disease"/>
            <person name="Wu L."/>
            <person name="Ma J."/>
        </authorList>
    </citation>
    <scope>NUCLEOTIDE SEQUENCE [LARGE SCALE GENOMIC DNA]</scope>
    <source>
        <strain evidence="3 4">JCM 12696</strain>
    </source>
</reference>
<feature type="transmembrane region" description="Helical" evidence="2">
    <location>
        <begin position="115"/>
        <end position="132"/>
    </location>
</feature>